<evidence type="ECO:0000256" key="6">
    <source>
        <dbReference type="ARBA" id="ARBA00022801"/>
    </source>
</evidence>
<evidence type="ECO:0000259" key="9">
    <source>
        <dbReference type="Pfam" id="PF13359"/>
    </source>
</evidence>
<organism evidence="10 11">
    <name type="scientific">Gossypium stocksii</name>
    <dbReference type="NCBI Taxonomy" id="47602"/>
    <lineage>
        <taxon>Eukaryota</taxon>
        <taxon>Viridiplantae</taxon>
        <taxon>Streptophyta</taxon>
        <taxon>Embryophyta</taxon>
        <taxon>Tracheophyta</taxon>
        <taxon>Spermatophyta</taxon>
        <taxon>Magnoliopsida</taxon>
        <taxon>eudicotyledons</taxon>
        <taxon>Gunneridae</taxon>
        <taxon>Pentapetalae</taxon>
        <taxon>rosids</taxon>
        <taxon>malvids</taxon>
        <taxon>Malvales</taxon>
        <taxon>Malvaceae</taxon>
        <taxon>Malvoideae</taxon>
        <taxon>Gossypium</taxon>
    </lineage>
</organism>
<keyword evidence="6" id="KW-0378">Hydrolase</keyword>
<dbReference type="AlphaFoldDB" id="A0A9D3ULL0"/>
<comment type="subcellular location">
    <subcellularLocation>
        <location evidence="2">Nucleus</location>
    </subcellularLocation>
</comment>
<proteinExistence type="inferred from homology"/>
<reference evidence="10 11" key="1">
    <citation type="journal article" date="2021" name="Plant Biotechnol. J.">
        <title>Multi-omics assisted identification of the key and species-specific regulatory components of drought-tolerant mechanisms in Gossypium stocksii.</title>
        <authorList>
            <person name="Yu D."/>
            <person name="Ke L."/>
            <person name="Zhang D."/>
            <person name="Wu Y."/>
            <person name="Sun Y."/>
            <person name="Mei J."/>
            <person name="Sun J."/>
            <person name="Sun Y."/>
        </authorList>
    </citation>
    <scope>NUCLEOTIDE SEQUENCE [LARGE SCALE GENOMIC DNA]</scope>
    <source>
        <strain evidence="11">cv. E1</strain>
        <tissue evidence="10">Leaf</tissue>
    </source>
</reference>
<keyword evidence="8" id="KW-1133">Transmembrane helix</keyword>
<protein>
    <recommendedName>
        <fullName evidence="9">DDE Tnp4 domain-containing protein</fullName>
    </recommendedName>
</protein>
<dbReference type="InterPro" id="IPR027806">
    <property type="entry name" value="HARBI1_dom"/>
</dbReference>
<evidence type="ECO:0000256" key="5">
    <source>
        <dbReference type="ARBA" id="ARBA00022723"/>
    </source>
</evidence>
<evidence type="ECO:0000256" key="4">
    <source>
        <dbReference type="ARBA" id="ARBA00022722"/>
    </source>
</evidence>
<dbReference type="GO" id="GO:0005634">
    <property type="term" value="C:nucleus"/>
    <property type="evidence" value="ECO:0007669"/>
    <property type="project" value="UniProtKB-SubCell"/>
</dbReference>
<feature type="domain" description="DDE Tnp4" evidence="9">
    <location>
        <begin position="100"/>
        <end position="237"/>
    </location>
</feature>
<name>A0A9D3ULL0_9ROSI</name>
<dbReference type="GO" id="GO:0016787">
    <property type="term" value="F:hydrolase activity"/>
    <property type="evidence" value="ECO:0007669"/>
    <property type="project" value="UniProtKB-KW"/>
</dbReference>
<comment type="similarity">
    <text evidence="3">Belongs to the HARBI1 family.</text>
</comment>
<keyword evidence="8" id="KW-0472">Membrane</keyword>
<dbReference type="Proteomes" id="UP000828251">
    <property type="component" value="Unassembled WGS sequence"/>
</dbReference>
<dbReference type="Pfam" id="PF13359">
    <property type="entry name" value="DDE_Tnp_4"/>
    <property type="match status" value="1"/>
</dbReference>
<evidence type="ECO:0000256" key="1">
    <source>
        <dbReference type="ARBA" id="ARBA00001968"/>
    </source>
</evidence>
<dbReference type="GO" id="GO:0046872">
    <property type="term" value="F:metal ion binding"/>
    <property type="evidence" value="ECO:0007669"/>
    <property type="project" value="UniProtKB-KW"/>
</dbReference>
<comment type="cofactor">
    <cofactor evidence="1">
        <name>a divalent metal cation</name>
        <dbReference type="ChEBI" id="CHEBI:60240"/>
    </cofactor>
</comment>
<sequence>MVGDISPHLPLLDFSLRLLSLRFYLSSNEFASDPKNATSPLFTLMDLVVDSNEVANCNGDGEDDEYGSEKVIRLPDESTPSEIRNNPRFYPYFKDCVGALDGTYVRASVPLNIQGRFHSRKGGTTQNVLAAITFDLKFSYVLAGWEGSAHDSRILSDALSRPRGLKIPEGKYYLADAGYGIRNRYITPYRGVRYHLKEFSAQGPENAKELFNLRHSSLRITIERVFGILKKRFRVLDAEPFWNFQTQWYCLLFVIGDVGLIVLFIVLLLLLMFLLL</sequence>
<keyword evidence="8" id="KW-0812">Transmembrane</keyword>
<dbReference type="EMBL" id="JAIQCV010000011">
    <property type="protein sequence ID" value="KAH1046439.1"/>
    <property type="molecule type" value="Genomic_DNA"/>
</dbReference>
<keyword evidence="7" id="KW-0539">Nucleus</keyword>
<evidence type="ECO:0000256" key="8">
    <source>
        <dbReference type="SAM" id="Phobius"/>
    </source>
</evidence>
<evidence type="ECO:0000313" key="10">
    <source>
        <dbReference type="EMBL" id="KAH1046439.1"/>
    </source>
</evidence>
<dbReference type="GO" id="GO:0004518">
    <property type="term" value="F:nuclease activity"/>
    <property type="evidence" value="ECO:0007669"/>
    <property type="project" value="UniProtKB-KW"/>
</dbReference>
<dbReference type="PANTHER" id="PTHR22930">
    <property type="match status" value="1"/>
</dbReference>
<evidence type="ECO:0000256" key="7">
    <source>
        <dbReference type="ARBA" id="ARBA00023242"/>
    </source>
</evidence>
<comment type="caution">
    <text evidence="10">The sequence shown here is derived from an EMBL/GenBank/DDBJ whole genome shotgun (WGS) entry which is preliminary data.</text>
</comment>
<evidence type="ECO:0000256" key="2">
    <source>
        <dbReference type="ARBA" id="ARBA00004123"/>
    </source>
</evidence>
<dbReference type="InterPro" id="IPR045249">
    <property type="entry name" value="HARBI1-like"/>
</dbReference>
<feature type="transmembrane region" description="Helical" evidence="8">
    <location>
        <begin position="251"/>
        <end position="275"/>
    </location>
</feature>
<keyword evidence="5" id="KW-0479">Metal-binding</keyword>
<gene>
    <name evidence="10" type="ORF">J1N35_037223</name>
</gene>
<dbReference type="OrthoDB" id="1681765at2759"/>
<accession>A0A9D3ULL0</accession>
<dbReference type="PANTHER" id="PTHR22930:SF228">
    <property type="entry name" value="PROTEIN ALP1-LIKE"/>
    <property type="match status" value="1"/>
</dbReference>
<evidence type="ECO:0000313" key="11">
    <source>
        <dbReference type="Proteomes" id="UP000828251"/>
    </source>
</evidence>
<evidence type="ECO:0000256" key="3">
    <source>
        <dbReference type="ARBA" id="ARBA00006958"/>
    </source>
</evidence>
<keyword evidence="11" id="KW-1185">Reference proteome</keyword>
<keyword evidence="4" id="KW-0540">Nuclease</keyword>